<dbReference type="EMBL" id="AJWJ01000176">
    <property type="protein sequence ID" value="KAF2073899.1"/>
    <property type="molecule type" value="Genomic_DNA"/>
</dbReference>
<evidence type="ECO:0000313" key="9">
    <source>
        <dbReference type="EMBL" id="KAF2073899.1"/>
    </source>
</evidence>
<protein>
    <recommendedName>
        <fullName evidence="7">Glycogen [starch] synthase</fullName>
        <ecNumber evidence="7">2.4.1.11</ecNumber>
    </recommendedName>
</protein>
<dbReference type="AlphaFoldDB" id="A0A8J4PXI5"/>
<dbReference type="UniPathway" id="UPA00164"/>
<evidence type="ECO:0000256" key="6">
    <source>
        <dbReference type="ARBA" id="ARBA00047345"/>
    </source>
</evidence>
<evidence type="ECO:0000256" key="8">
    <source>
        <dbReference type="SAM" id="MobiDB-lite"/>
    </source>
</evidence>
<feature type="region of interest" description="Disordered" evidence="8">
    <location>
        <begin position="762"/>
        <end position="804"/>
    </location>
</feature>
<sequence length="888" mass="97921">MIFGTPNSTFLENHMNKLNFGSTGLSSSTSSMEAPTTSSSSSSSSSGHTVLFDIGWEVAKKVGGIYTVLKSKAPVTVDEYKSRYALIGPYNPETAATEFEPLIPGPLSSPVIDNMMKKYGIHVHFGKWLVEGYPKVFLIDLQSSMHKLGEWRWDLMSGFEQPGDTEANESIVFGYQSALLLKEFAESNPNDKYLAHFHEWQSSIGLILLKKWKIPIATIFTTHATLLGRYLSAGGVDLYNQMQYLNMDYEASKRGIYHRHWIEKKSASDANVFTTVSEITAFESETILSRKADVILPNGLKLDQFTALHEFQNLHAKYKNVLHEFVRGHFYGHFDFELDNTIYVFTAGRSEYFNKGVDMFLDALANLNKLLQQSGSTMTIVAFIIMPSKTNNFNVESLKGQSYLKDMRRTCNSIVESMGDRIFEATSHGRIISSDELLKQEDLVMLKRRIFALKQRPSLPPIVTHNMVDDVNDPILNHLRKIKLFNSQEDRVKIIYHPEFLNSTNPLIPLDYTEFVRGCHLGVFVSYYEPWGYTPAECTVLGVPSITSNLTGFANFMKRGLADPESKGIYIVDRRFKSPQESVDQVTEYLWKFCQLDRRQRIELRNRTEKLSELLDWKTLGKFYSTARALALERAFPPAPTTNVRSPSPIPRPSSLSTPSPLSTSSSSISKPPVVLVSNNSIGTNSTVEATKEPLSTLPSQSAFTSLLSSSLSNKTTTTAVTSNSIDNSEKPTTISISEALNSPSTTTTKKTGAFVIPSAPTPAPSPTTQFAPLNSGSGSGNGNTVSKPPVYPNQNIPSPTKINETLSNLSNLGVGSASNSGTVVGSAPNTLANKNVGSIVIEKISPKNNNSTATSPATTTTNNNNNNNNTNSPTTKSIPIPSSKFLK</sequence>
<feature type="compositionally biased region" description="Low complexity" evidence="8">
    <location>
        <begin position="653"/>
        <end position="670"/>
    </location>
</feature>
<gene>
    <name evidence="9" type="ORF">CYY_004787</name>
</gene>
<accession>A0A8J4PXI5</accession>
<dbReference type="PANTHER" id="PTHR10176">
    <property type="entry name" value="GLYCOGEN SYNTHASE"/>
    <property type="match status" value="1"/>
</dbReference>
<dbReference type="Pfam" id="PF05693">
    <property type="entry name" value="Glycogen_syn"/>
    <property type="match status" value="1"/>
</dbReference>
<dbReference type="GO" id="GO:0004373">
    <property type="term" value="F:alpha-1,4-glucan glucosyltransferase (UDP-glucose donor) activity"/>
    <property type="evidence" value="ECO:0007669"/>
    <property type="project" value="UniProtKB-EC"/>
</dbReference>
<reference evidence="9" key="1">
    <citation type="submission" date="2020-01" db="EMBL/GenBank/DDBJ databases">
        <title>Development of genomics and gene disruption for Polysphondylium violaceum indicates a role for the polyketide synthase stlB in stalk morphogenesis.</title>
        <authorList>
            <person name="Narita B."/>
            <person name="Kawabe Y."/>
            <person name="Kin K."/>
            <person name="Saito T."/>
            <person name="Gibbs R."/>
            <person name="Kuspa A."/>
            <person name="Muzny D."/>
            <person name="Queller D."/>
            <person name="Richards S."/>
            <person name="Strassman J."/>
            <person name="Sucgang R."/>
            <person name="Worley K."/>
            <person name="Schaap P."/>
        </authorList>
    </citation>
    <scope>NUCLEOTIDE SEQUENCE</scope>
    <source>
        <strain evidence="9">QSvi11</strain>
    </source>
</reference>
<proteinExistence type="inferred from homology"/>
<dbReference type="GO" id="GO:0005978">
    <property type="term" value="P:glycogen biosynthetic process"/>
    <property type="evidence" value="ECO:0007669"/>
    <property type="project" value="UniProtKB-UniPathway"/>
</dbReference>
<feature type="compositionally biased region" description="Low complexity" evidence="8">
    <location>
        <begin position="26"/>
        <end position="46"/>
    </location>
</feature>
<keyword evidence="3 7" id="KW-0328">Glycosyltransferase</keyword>
<evidence type="ECO:0000313" key="10">
    <source>
        <dbReference type="Proteomes" id="UP000695562"/>
    </source>
</evidence>
<dbReference type="PANTHER" id="PTHR10176:SF3">
    <property type="entry name" value="GLYCOGEN [STARCH] SYNTHASE"/>
    <property type="match status" value="1"/>
</dbReference>
<dbReference type="FunFam" id="3.40.50.2000:FF:000014">
    <property type="entry name" value="Glycogen [starch] synthase"/>
    <property type="match status" value="1"/>
</dbReference>
<dbReference type="Proteomes" id="UP000695562">
    <property type="component" value="Unassembled WGS sequence"/>
</dbReference>
<organism evidence="9 10">
    <name type="scientific">Polysphondylium violaceum</name>
    <dbReference type="NCBI Taxonomy" id="133409"/>
    <lineage>
        <taxon>Eukaryota</taxon>
        <taxon>Amoebozoa</taxon>
        <taxon>Evosea</taxon>
        <taxon>Eumycetozoa</taxon>
        <taxon>Dictyostelia</taxon>
        <taxon>Dictyosteliales</taxon>
        <taxon>Dictyosteliaceae</taxon>
        <taxon>Polysphondylium</taxon>
    </lineage>
</organism>
<comment type="function">
    <text evidence="7">Transfers the glycosyl residue from UDP-Glc to the non-reducing end of alpha-1,4-glucan.</text>
</comment>
<comment type="catalytic activity">
    <reaction evidence="6">
        <text>[(1-&gt;4)-alpha-D-glucosyl](n) + UDP-alpha-D-glucose = [(1-&gt;4)-alpha-D-glucosyl](n+1) + UDP + H(+)</text>
        <dbReference type="Rhea" id="RHEA:18549"/>
        <dbReference type="Rhea" id="RHEA-COMP:9584"/>
        <dbReference type="Rhea" id="RHEA-COMP:9587"/>
        <dbReference type="ChEBI" id="CHEBI:15378"/>
        <dbReference type="ChEBI" id="CHEBI:15444"/>
        <dbReference type="ChEBI" id="CHEBI:58223"/>
        <dbReference type="ChEBI" id="CHEBI:58885"/>
        <dbReference type="EC" id="2.4.1.11"/>
    </reaction>
    <physiologicalReaction direction="left-to-right" evidence="6">
        <dbReference type="Rhea" id="RHEA:18550"/>
    </physiologicalReaction>
</comment>
<feature type="compositionally biased region" description="Polar residues" evidence="8">
    <location>
        <begin position="793"/>
        <end position="804"/>
    </location>
</feature>
<keyword evidence="4 7" id="KW-0808">Transferase</keyword>
<dbReference type="Gene3D" id="3.40.50.2000">
    <property type="entry name" value="Glycogen Phosphorylase B"/>
    <property type="match status" value="2"/>
</dbReference>
<comment type="pathway">
    <text evidence="1 7">Glycan biosynthesis; glycogen biosynthesis.</text>
</comment>
<feature type="compositionally biased region" description="Low complexity" evidence="8">
    <location>
        <begin position="849"/>
        <end position="888"/>
    </location>
</feature>
<dbReference type="SUPFAM" id="SSF53756">
    <property type="entry name" value="UDP-Glycosyltransferase/glycogen phosphorylase"/>
    <property type="match status" value="1"/>
</dbReference>
<evidence type="ECO:0000256" key="7">
    <source>
        <dbReference type="RuleBase" id="RU363104"/>
    </source>
</evidence>
<comment type="caution">
    <text evidence="9">The sequence shown here is derived from an EMBL/GenBank/DDBJ whole genome shotgun (WGS) entry which is preliminary data.</text>
</comment>
<dbReference type="InterPro" id="IPR008631">
    <property type="entry name" value="Glycogen_synth"/>
</dbReference>
<evidence type="ECO:0000256" key="1">
    <source>
        <dbReference type="ARBA" id="ARBA00004964"/>
    </source>
</evidence>
<evidence type="ECO:0000256" key="3">
    <source>
        <dbReference type="ARBA" id="ARBA00022676"/>
    </source>
</evidence>
<feature type="region of interest" description="Disordered" evidence="8">
    <location>
        <begin position="847"/>
        <end position="888"/>
    </location>
</feature>
<keyword evidence="10" id="KW-1185">Reference proteome</keyword>
<evidence type="ECO:0000256" key="5">
    <source>
        <dbReference type="ARBA" id="ARBA00023056"/>
    </source>
</evidence>
<feature type="region of interest" description="Disordered" evidence="8">
    <location>
        <begin position="26"/>
        <end position="47"/>
    </location>
</feature>
<evidence type="ECO:0000256" key="4">
    <source>
        <dbReference type="ARBA" id="ARBA00022679"/>
    </source>
</evidence>
<evidence type="ECO:0000256" key="2">
    <source>
        <dbReference type="ARBA" id="ARBA00010686"/>
    </source>
</evidence>
<keyword evidence="5 7" id="KW-0320">Glycogen biosynthesis</keyword>
<comment type="similarity">
    <text evidence="2 7">Belongs to the glycosyltransferase 3 family.</text>
</comment>
<name>A0A8J4PXI5_9MYCE</name>
<dbReference type="OrthoDB" id="6335297at2759"/>
<feature type="region of interest" description="Disordered" evidence="8">
    <location>
        <begin position="638"/>
        <end position="670"/>
    </location>
</feature>
<dbReference type="EC" id="2.4.1.11" evidence="7"/>
<dbReference type="GO" id="GO:0005737">
    <property type="term" value="C:cytoplasm"/>
    <property type="evidence" value="ECO:0007669"/>
    <property type="project" value="TreeGrafter"/>
</dbReference>